<dbReference type="Proteomes" id="UP000314251">
    <property type="component" value="Unassembled WGS sequence"/>
</dbReference>
<keyword evidence="5" id="KW-0804">Transcription</keyword>
<feature type="domain" description="RNA polymerase sigma factor 70 region 4 type 2" evidence="8">
    <location>
        <begin position="153"/>
        <end position="204"/>
    </location>
</feature>
<dbReference type="AlphaFoldDB" id="A0A5N6A8X1"/>
<dbReference type="Gene3D" id="1.10.1740.10">
    <property type="match status" value="1"/>
</dbReference>
<dbReference type="InterPro" id="IPR014284">
    <property type="entry name" value="RNA_pol_sigma-70_dom"/>
</dbReference>
<dbReference type="InterPro" id="IPR036388">
    <property type="entry name" value="WH-like_DNA-bd_sf"/>
</dbReference>
<dbReference type="NCBIfam" id="TIGR02937">
    <property type="entry name" value="sigma70-ECF"/>
    <property type="match status" value="1"/>
</dbReference>
<dbReference type="InterPro" id="IPR013324">
    <property type="entry name" value="RNA_pol_sigma_r3/r4-like"/>
</dbReference>
<protein>
    <submittedName>
        <fullName evidence="9">Sigma-70 family RNA polymerase sigma factor</fullName>
    </submittedName>
</protein>
<dbReference type="Pfam" id="PF08281">
    <property type="entry name" value="Sigma70_r4_2"/>
    <property type="match status" value="1"/>
</dbReference>
<evidence type="ECO:0000313" key="10">
    <source>
        <dbReference type="Proteomes" id="UP000314251"/>
    </source>
</evidence>
<feature type="region of interest" description="Disordered" evidence="6">
    <location>
        <begin position="1"/>
        <end position="31"/>
    </location>
</feature>
<dbReference type="SUPFAM" id="SSF88659">
    <property type="entry name" value="Sigma3 and sigma4 domains of RNA polymerase sigma factors"/>
    <property type="match status" value="1"/>
</dbReference>
<dbReference type="SUPFAM" id="SSF88946">
    <property type="entry name" value="Sigma2 domain of RNA polymerase sigma factors"/>
    <property type="match status" value="1"/>
</dbReference>
<evidence type="ECO:0000256" key="3">
    <source>
        <dbReference type="ARBA" id="ARBA00023082"/>
    </source>
</evidence>
<dbReference type="PANTHER" id="PTHR43133">
    <property type="entry name" value="RNA POLYMERASE ECF-TYPE SIGMA FACTO"/>
    <property type="match status" value="1"/>
</dbReference>
<evidence type="ECO:0000313" key="9">
    <source>
        <dbReference type="EMBL" id="KAB8164725.1"/>
    </source>
</evidence>
<comment type="similarity">
    <text evidence="1">Belongs to the sigma-70 factor family. ECF subfamily.</text>
</comment>
<evidence type="ECO:0000256" key="4">
    <source>
        <dbReference type="ARBA" id="ARBA00023125"/>
    </source>
</evidence>
<evidence type="ECO:0000259" key="8">
    <source>
        <dbReference type="Pfam" id="PF08281"/>
    </source>
</evidence>
<dbReference type="GO" id="GO:0003677">
    <property type="term" value="F:DNA binding"/>
    <property type="evidence" value="ECO:0007669"/>
    <property type="project" value="UniProtKB-KW"/>
</dbReference>
<dbReference type="Pfam" id="PF04542">
    <property type="entry name" value="Sigma70_r2"/>
    <property type="match status" value="1"/>
</dbReference>
<accession>A0A5N6A8X1</accession>
<feature type="domain" description="RNA polymerase sigma-70 region 2" evidence="7">
    <location>
        <begin position="50"/>
        <end position="122"/>
    </location>
</feature>
<keyword evidence="4" id="KW-0238">DNA-binding</keyword>
<dbReference type="PANTHER" id="PTHR43133:SF8">
    <property type="entry name" value="RNA POLYMERASE SIGMA FACTOR HI_1459-RELATED"/>
    <property type="match status" value="1"/>
</dbReference>
<comment type="caution">
    <text evidence="9">The sequence shown here is derived from an EMBL/GenBank/DDBJ whole genome shotgun (WGS) entry which is preliminary data.</text>
</comment>
<dbReference type="InterPro" id="IPR013325">
    <property type="entry name" value="RNA_pol_sigma_r2"/>
</dbReference>
<keyword evidence="3" id="KW-0731">Sigma factor</keyword>
<dbReference type="InterPro" id="IPR039425">
    <property type="entry name" value="RNA_pol_sigma-70-like"/>
</dbReference>
<dbReference type="InterPro" id="IPR013249">
    <property type="entry name" value="RNA_pol_sigma70_r4_t2"/>
</dbReference>
<dbReference type="CDD" id="cd06171">
    <property type="entry name" value="Sigma70_r4"/>
    <property type="match status" value="1"/>
</dbReference>
<feature type="compositionally biased region" description="Basic and acidic residues" evidence="6">
    <location>
        <begin position="10"/>
        <end position="21"/>
    </location>
</feature>
<keyword evidence="2" id="KW-0805">Transcription regulation</keyword>
<dbReference type="Gene3D" id="1.10.10.10">
    <property type="entry name" value="Winged helix-like DNA-binding domain superfamily/Winged helix DNA-binding domain"/>
    <property type="match status" value="1"/>
</dbReference>
<dbReference type="EMBL" id="VDLY02000009">
    <property type="protein sequence ID" value="KAB8164725.1"/>
    <property type="molecule type" value="Genomic_DNA"/>
</dbReference>
<dbReference type="InterPro" id="IPR007627">
    <property type="entry name" value="RNA_pol_sigma70_r2"/>
</dbReference>
<reference evidence="9" key="1">
    <citation type="submission" date="2019-10" db="EMBL/GenBank/DDBJ databases">
        <title>Nonomuraea sp. nov., isolated from Phyllanthus amarus.</title>
        <authorList>
            <person name="Klykleung N."/>
            <person name="Tanasupawat S."/>
        </authorList>
    </citation>
    <scope>NUCLEOTIDE SEQUENCE [LARGE SCALE GENOMIC DNA]</scope>
    <source>
        <strain evidence="9">3MP-10</strain>
    </source>
</reference>
<keyword evidence="10" id="KW-1185">Reference proteome</keyword>
<evidence type="ECO:0000256" key="2">
    <source>
        <dbReference type="ARBA" id="ARBA00023015"/>
    </source>
</evidence>
<gene>
    <name evidence="9" type="ORF">FH607_015715</name>
</gene>
<name>A0A5N6A8X1_9ACTN</name>
<dbReference type="OrthoDB" id="5244716at2"/>
<evidence type="ECO:0000256" key="6">
    <source>
        <dbReference type="SAM" id="MobiDB-lite"/>
    </source>
</evidence>
<dbReference type="GO" id="GO:0016987">
    <property type="term" value="F:sigma factor activity"/>
    <property type="evidence" value="ECO:0007669"/>
    <property type="project" value="UniProtKB-KW"/>
</dbReference>
<dbReference type="GO" id="GO:0006352">
    <property type="term" value="P:DNA-templated transcription initiation"/>
    <property type="evidence" value="ECO:0007669"/>
    <property type="project" value="InterPro"/>
</dbReference>
<organism evidence="9 10">
    <name type="scientific">Streptomyces mimosae</name>
    <dbReference type="NCBI Taxonomy" id="2586635"/>
    <lineage>
        <taxon>Bacteria</taxon>
        <taxon>Bacillati</taxon>
        <taxon>Actinomycetota</taxon>
        <taxon>Actinomycetes</taxon>
        <taxon>Kitasatosporales</taxon>
        <taxon>Streptomycetaceae</taxon>
        <taxon>Streptomyces</taxon>
    </lineage>
</organism>
<proteinExistence type="inferred from homology"/>
<feature type="compositionally biased region" description="Acidic residues" evidence="6">
    <location>
        <begin position="22"/>
        <end position="31"/>
    </location>
</feature>
<evidence type="ECO:0000259" key="7">
    <source>
        <dbReference type="Pfam" id="PF04542"/>
    </source>
</evidence>
<evidence type="ECO:0000256" key="5">
    <source>
        <dbReference type="ARBA" id="ARBA00023163"/>
    </source>
</evidence>
<evidence type="ECO:0000256" key="1">
    <source>
        <dbReference type="ARBA" id="ARBA00010641"/>
    </source>
</evidence>
<sequence length="213" mass="23433">MEADPWAEAEAERPDAERPDPADGEEADADDDALLVARAREGDEAAFEALVHRHGPVLLRLAGQLLGGRAGAGGSADAEDAVQDAFVSAWRRLPEFRGEAAFRSWMYRIVTNRCLNLLRARRPTAPLDAVAEPAAPEARASPARTVENLAAVRALREALGGLSPEQRACWVLREFHGLAYEEIARAVGITQQAVRGRLFRARRYLMEAMEPWR</sequence>